<sequence length="103" mass="10823">MHGPEGEDCGATRVDVRCNDGDSNPNLKSGDTCGSASPRCGLTAASSRIVDDVCAHSEQLLATDAAEHSLAAHAEHRFEEENIGSDTDVKLDSLTQAFGDHRA</sequence>
<keyword evidence="2" id="KW-1185">Reference proteome</keyword>
<reference evidence="1 2" key="1">
    <citation type="submission" date="2019-11" db="EMBL/GenBank/DDBJ databases">
        <title>Whole genome sequence of Oryza granulata.</title>
        <authorList>
            <person name="Li W."/>
        </authorList>
    </citation>
    <scope>NUCLEOTIDE SEQUENCE [LARGE SCALE GENOMIC DNA]</scope>
    <source>
        <strain evidence="2">cv. Menghai</strain>
        <tissue evidence="1">Leaf</tissue>
    </source>
</reference>
<accession>A0A6G1BN67</accession>
<evidence type="ECO:0000313" key="1">
    <source>
        <dbReference type="EMBL" id="KAF0889815.1"/>
    </source>
</evidence>
<comment type="caution">
    <text evidence="1">The sequence shown here is derived from an EMBL/GenBank/DDBJ whole genome shotgun (WGS) entry which is preliminary data.</text>
</comment>
<dbReference type="EMBL" id="SPHZ02000012">
    <property type="protein sequence ID" value="KAF0889815.1"/>
    <property type="molecule type" value="Genomic_DNA"/>
</dbReference>
<name>A0A6G1BN67_9ORYZ</name>
<dbReference type="Proteomes" id="UP000479710">
    <property type="component" value="Unassembled WGS sequence"/>
</dbReference>
<protein>
    <submittedName>
        <fullName evidence="1">Uncharacterized protein</fullName>
    </submittedName>
</protein>
<proteinExistence type="predicted"/>
<evidence type="ECO:0000313" key="2">
    <source>
        <dbReference type="Proteomes" id="UP000479710"/>
    </source>
</evidence>
<gene>
    <name evidence="1" type="ORF">E2562_032869</name>
</gene>
<dbReference type="AlphaFoldDB" id="A0A6G1BN67"/>
<organism evidence="1 2">
    <name type="scientific">Oryza meyeriana var. granulata</name>
    <dbReference type="NCBI Taxonomy" id="110450"/>
    <lineage>
        <taxon>Eukaryota</taxon>
        <taxon>Viridiplantae</taxon>
        <taxon>Streptophyta</taxon>
        <taxon>Embryophyta</taxon>
        <taxon>Tracheophyta</taxon>
        <taxon>Spermatophyta</taxon>
        <taxon>Magnoliopsida</taxon>
        <taxon>Liliopsida</taxon>
        <taxon>Poales</taxon>
        <taxon>Poaceae</taxon>
        <taxon>BOP clade</taxon>
        <taxon>Oryzoideae</taxon>
        <taxon>Oryzeae</taxon>
        <taxon>Oryzinae</taxon>
        <taxon>Oryza</taxon>
        <taxon>Oryza meyeriana</taxon>
    </lineage>
</organism>